<dbReference type="InterPro" id="IPR044775">
    <property type="entry name" value="MFS_ERD6/Tret1-like"/>
</dbReference>
<dbReference type="InterPro" id="IPR036259">
    <property type="entry name" value="MFS_trans_sf"/>
</dbReference>
<dbReference type="PROSITE" id="PS50850">
    <property type="entry name" value="MFS"/>
    <property type="match status" value="1"/>
</dbReference>
<proteinExistence type="inferred from homology"/>
<dbReference type="GO" id="GO:0051119">
    <property type="term" value="F:sugar transmembrane transporter activity"/>
    <property type="evidence" value="ECO:0007669"/>
    <property type="project" value="InterPro"/>
</dbReference>
<dbReference type="GO" id="GO:0005886">
    <property type="term" value="C:plasma membrane"/>
    <property type="evidence" value="ECO:0007669"/>
    <property type="project" value="UniProtKB-SubCell"/>
</dbReference>
<protein>
    <submittedName>
        <fullName evidence="13">Facilitated trehalose transporter Tret1-2 homolog isoform X2</fullName>
    </submittedName>
</protein>
<dbReference type="SUPFAM" id="SSF103473">
    <property type="entry name" value="MFS general substrate transporter"/>
    <property type="match status" value="1"/>
</dbReference>
<sequence length="436" mass="47081">MSDKSEKLSVLSLTQIVAAFGLSMCAFSIGNAAAYTSPALPSMTNKNVTSFSVSTQEASWVGGIMPLAGLVGGILGGPLIMYVGRKMTAMLSFVPFFIGWTLIAFASSVAMVLVGRGLSGFAVGVASLALPVYLSEAIHPLIRGILGLMPTLIGNFGMLSCFIIGYFANWSPLAIISGLLCIPFLVLLFFVPESPRWYLTKGKPEKAESALTRLRRKNTNVADEFKEMTKRLADEAEGSNTCKDIFQKKYFKPVSIAVALMIFQQLSGISAVIFYTVMIFNMSDSSVDSYLSTIIVGTVNFMASLLAIFNIDHAGRKSREMNLDGVGWVPLVCLVIYVLGFSMGFGPIPWLMMGEILPSRIRAPAASLVVGCNWGFTFIVTKTFQDLIDLVGAHGAFVFFCAVCIIALVFVIFIVPETKNKSLEQIEEELTGGSGK</sequence>
<feature type="transmembrane region" description="Helical" evidence="10">
    <location>
        <begin position="146"/>
        <end position="167"/>
    </location>
</feature>
<keyword evidence="6 10" id="KW-1133">Transmembrane helix</keyword>
<dbReference type="GeneID" id="117568320"/>
<evidence type="ECO:0000256" key="9">
    <source>
        <dbReference type="ARBA" id="ARBA00024348"/>
    </source>
</evidence>
<dbReference type="RefSeq" id="XP_051861010.1">
    <property type="nucleotide sequence ID" value="XM_052005050.1"/>
</dbReference>
<feature type="transmembrane region" description="Helical" evidence="10">
    <location>
        <begin position="58"/>
        <end position="83"/>
    </location>
</feature>
<reference evidence="13" key="1">
    <citation type="submission" date="2025-08" db="UniProtKB">
        <authorList>
            <consortium name="RefSeq"/>
        </authorList>
    </citation>
    <scope>IDENTIFICATION</scope>
    <source>
        <strain evidence="13">15112-1751.03</strain>
        <tissue evidence="13">Whole Adult</tissue>
    </source>
</reference>
<dbReference type="InterPro" id="IPR020846">
    <property type="entry name" value="MFS_dom"/>
</dbReference>
<feature type="transmembrane region" description="Helical" evidence="10">
    <location>
        <begin position="256"/>
        <end position="278"/>
    </location>
</feature>
<feature type="transmembrane region" description="Helical" evidence="10">
    <location>
        <begin position="396"/>
        <end position="415"/>
    </location>
</feature>
<evidence type="ECO:0000256" key="4">
    <source>
        <dbReference type="ARBA" id="ARBA00022597"/>
    </source>
</evidence>
<dbReference type="Pfam" id="PF00083">
    <property type="entry name" value="Sugar_tr"/>
    <property type="match status" value="2"/>
</dbReference>
<feature type="transmembrane region" description="Helical" evidence="10">
    <location>
        <begin position="365"/>
        <end position="384"/>
    </location>
</feature>
<evidence type="ECO:0000256" key="10">
    <source>
        <dbReference type="SAM" id="Phobius"/>
    </source>
</evidence>
<dbReference type="PROSITE" id="PS00217">
    <property type="entry name" value="SUGAR_TRANSPORT_2"/>
    <property type="match status" value="1"/>
</dbReference>
<dbReference type="PANTHER" id="PTHR48021:SF96">
    <property type="entry name" value="FACILITATED TREHALOSE TRANSPORTER TRET1-1-RELATED"/>
    <property type="match status" value="1"/>
</dbReference>
<name>A0A9C6WAU9_DROAB</name>
<dbReference type="PRINTS" id="PR00171">
    <property type="entry name" value="SUGRTRNSPORT"/>
</dbReference>
<dbReference type="PANTHER" id="PTHR48021">
    <property type="match status" value="1"/>
</dbReference>
<dbReference type="InterPro" id="IPR050549">
    <property type="entry name" value="MFS_Trehalose_Transporter"/>
</dbReference>
<feature type="transmembrane region" description="Helical" evidence="10">
    <location>
        <begin position="117"/>
        <end position="134"/>
    </location>
</feature>
<evidence type="ECO:0000259" key="11">
    <source>
        <dbReference type="PROSITE" id="PS50850"/>
    </source>
</evidence>
<dbReference type="Gene3D" id="1.20.1250.20">
    <property type="entry name" value="MFS general substrate transporter like domains"/>
    <property type="match status" value="1"/>
</dbReference>
<comment type="similarity">
    <text evidence="9">Belongs to the major facilitator superfamily. Sugar transporter (TC 2.A.1.1) family. Trehalose transporter subfamily.</text>
</comment>
<evidence type="ECO:0000256" key="7">
    <source>
        <dbReference type="ARBA" id="ARBA00023136"/>
    </source>
</evidence>
<comment type="subcellular location">
    <subcellularLocation>
        <location evidence="1">Cell membrane</location>
        <topology evidence="1">Multi-pass membrane protein</topology>
    </subcellularLocation>
</comment>
<organism evidence="12 13">
    <name type="scientific">Drosophila albomicans</name>
    <name type="common">Fruit fly</name>
    <dbReference type="NCBI Taxonomy" id="7291"/>
    <lineage>
        <taxon>Eukaryota</taxon>
        <taxon>Metazoa</taxon>
        <taxon>Ecdysozoa</taxon>
        <taxon>Arthropoda</taxon>
        <taxon>Hexapoda</taxon>
        <taxon>Insecta</taxon>
        <taxon>Pterygota</taxon>
        <taxon>Neoptera</taxon>
        <taxon>Endopterygota</taxon>
        <taxon>Diptera</taxon>
        <taxon>Brachycera</taxon>
        <taxon>Muscomorpha</taxon>
        <taxon>Ephydroidea</taxon>
        <taxon>Drosophilidae</taxon>
        <taxon>Drosophila</taxon>
    </lineage>
</organism>
<dbReference type="FunFam" id="1.20.1250.20:FF:000218">
    <property type="entry name" value="facilitated trehalose transporter Tret1"/>
    <property type="match status" value="1"/>
</dbReference>
<keyword evidence="3" id="KW-1003">Cell membrane</keyword>
<dbReference type="InterPro" id="IPR003663">
    <property type="entry name" value="Sugar/inositol_transpt"/>
</dbReference>
<evidence type="ECO:0000256" key="1">
    <source>
        <dbReference type="ARBA" id="ARBA00004651"/>
    </source>
</evidence>
<gene>
    <name evidence="13" type="primary">LOC117568320</name>
</gene>
<evidence type="ECO:0000256" key="8">
    <source>
        <dbReference type="ARBA" id="ARBA00023180"/>
    </source>
</evidence>
<evidence type="ECO:0000313" key="12">
    <source>
        <dbReference type="Proteomes" id="UP000515160"/>
    </source>
</evidence>
<keyword evidence="4" id="KW-0762">Sugar transport</keyword>
<keyword evidence="8" id="KW-0325">Glycoprotein</keyword>
<keyword evidence="12" id="KW-1185">Reference proteome</keyword>
<evidence type="ECO:0000256" key="5">
    <source>
        <dbReference type="ARBA" id="ARBA00022692"/>
    </source>
</evidence>
<evidence type="ECO:0000256" key="3">
    <source>
        <dbReference type="ARBA" id="ARBA00022475"/>
    </source>
</evidence>
<dbReference type="Proteomes" id="UP000515160">
    <property type="component" value="Chromosome 3"/>
</dbReference>
<dbReference type="OrthoDB" id="6339427at2759"/>
<dbReference type="AlphaFoldDB" id="A0A9C6WAU9"/>
<accession>A0A9C6WAU9</accession>
<keyword evidence="5 10" id="KW-0812">Transmembrane</keyword>
<dbReference type="CDD" id="cd17358">
    <property type="entry name" value="MFS_GLUT6_8_Class3_like"/>
    <property type="match status" value="1"/>
</dbReference>
<dbReference type="InterPro" id="IPR005828">
    <property type="entry name" value="MFS_sugar_transport-like"/>
</dbReference>
<keyword evidence="7 10" id="KW-0472">Membrane</keyword>
<keyword evidence="2" id="KW-0813">Transport</keyword>
<feature type="transmembrane region" description="Helical" evidence="10">
    <location>
        <begin position="173"/>
        <end position="191"/>
    </location>
</feature>
<evidence type="ECO:0000313" key="13">
    <source>
        <dbReference type="RefSeq" id="XP_051861010.1"/>
    </source>
</evidence>
<feature type="transmembrane region" description="Helical" evidence="10">
    <location>
        <begin position="90"/>
        <end position="111"/>
    </location>
</feature>
<dbReference type="InterPro" id="IPR005829">
    <property type="entry name" value="Sugar_transporter_CS"/>
</dbReference>
<feature type="domain" description="Major facilitator superfamily (MFS) profile" evidence="11">
    <location>
        <begin position="14"/>
        <end position="419"/>
    </location>
</feature>
<evidence type="ECO:0000256" key="6">
    <source>
        <dbReference type="ARBA" id="ARBA00022989"/>
    </source>
</evidence>
<feature type="transmembrane region" description="Helical" evidence="10">
    <location>
        <begin position="323"/>
        <end position="345"/>
    </location>
</feature>
<feature type="transmembrane region" description="Helical" evidence="10">
    <location>
        <begin position="290"/>
        <end position="311"/>
    </location>
</feature>
<evidence type="ECO:0000256" key="2">
    <source>
        <dbReference type="ARBA" id="ARBA00022448"/>
    </source>
</evidence>